<dbReference type="OrthoDB" id="9803619at2"/>
<evidence type="ECO:0000259" key="1">
    <source>
        <dbReference type="SMART" id="SM00471"/>
    </source>
</evidence>
<feature type="domain" description="HD/PDEase" evidence="1">
    <location>
        <begin position="78"/>
        <end position="203"/>
    </location>
</feature>
<dbReference type="CDD" id="cd00077">
    <property type="entry name" value="HDc"/>
    <property type="match status" value="1"/>
</dbReference>
<accession>A4CLD9</accession>
<dbReference type="eggNOG" id="COG1078">
    <property type="taxonomic scope" value="Bacteria"/>
</dbReference>
<keyword evidence="3" id="KW-1185">Reference proteome</keyword>
<name>A4CLD9_ROBBH</name>
<sequence length="435" mass="49845">MPGNRVAACESAGNWLPLTHLKPPALKHVPKLKIFNDPIYGFIRIPSRLLFDLIGHPYFQRLRRISQMGMSYLVYPGAHHTRFHHALGAMHLMQNAVDLLRRKGLEITPEEENGLLCAILLHDIGHGPFSHALENELIPGHSHEELSLRFMRQLNEEFSGQLEVAIEIFRGCYKKQFLNELVSSQLDMDRLDYLKRDSFYTGVAEGNINSERLITMLTVYDGKLVVEEKGIYSVEKFLMARRFMYWQVYLHKTGLAAEQVLVRLLRRARERYLDGKLEHCGRNLEYFLALEGGGFPDTPEALHRFAGLDDVDILAALKDWQSDPDPVLSRLCKMLLNRRLPAIKIKKKPIAESKLEGKIQRVQAAWGLTRDEAGYFVFSGEIVNRAYNQDRQNINILRENGKIRDVASTSDQLNLQALSADVVKHYICYPKKGVI</sequence>
<dbReference type="KEGG" id="rbi:RB2501_15209"/>
<dbReference type="AlphaFoldDB" id="A4CLD9"/>
<dbReference type="Pfam" id="PF01966">
    <property type="entry name" value="HD"/>
    <property type="match status" value="1"/>
</dbReference>
<evidence type="ECO:0000313" key="3">
    <source>
        <dbReference type="Proteomes" id="UP000009049"/>
    </source>
</evidence>
<dbReference type="InterPro" id="IPR003607">
    <property type="entry name" value="HD/PDEase_dom"/>
</dbReference>
<dbReference type="STRING" id="313596.RB2501_15209"/>
<dbReference type="Pfam" id="PF19276">
    <property type="entry name" value="HD_assoc_2"/>
    <property type="match status" value="1"/>
</dbReference>
<dbReference type="SUPFAM" id="SSF109604">
    <property type="entry name" value="HD-domain/PDEase-like"/>
    <property type="match status" value="1"/>
</dbReference>
<dbReference type="SMART" id="SM00471">
    <property type="entry name" value="HDc"/>
    <property type="match status" value="1"/>
</dbReference>
<dbReference type="EMBL" id="CP001712">
    <property type="protein sequence ID" value="EAR15688.1"/>
    <property type="molecule type" value="Genomic_DNA"/>
</dbReference>
<keyword evidence="2" id="KW-0378">Hydrolase</keyword>
<organism evidence="2 3">
    <name type="scientific">Robiginitalea biformata (strain ATCC BAA-864 / DSM 15991 / KCTC 12146 / HTCC2501)</name>
    <dbReference type="NCBI Taxonomy" id="313596"/>
    <lineage>
        <taxon>Bacteria</taxon>
        <taxon>Pseudomonadati</taxon>
        <taxon>Bacteroidota</taxon>
        <taxon>Flavobacteriia</taxon>
        <taxon>Flavobacteriales</taxon>
        <taxon>Flavobacteriaceae</taxon>
        <taxon>Robiginitalea</taxon>
    </lineage>
</organism>
<dbReference type="PANTHER" id="PTHR11373">
    <property type="entry name" value="DEOXYNUCLEOSIDE TRIPHOSPHATE TRIPHOSPHOHYDROLASE"/>
    <property type="match status" value="1"/>
</dbReference>
<gene>
    <name evidence="2" type="ordered locus">RB2501_15209</name>
</gene>
<evidence type="ECO:0000313" key="2">
    <source>
        <dbReference type="EMBL" id="EAR15688.1"/>
    </source>
</evidence>
<dbReference type="GO" id="GO:0008832">
    <property type="term" value="F:dGTPase activity"/>
    <property type="evidence" value="ECO:0007669"/>
    <property type="project" value="TreeGrafter"/>
</dbReference>
<dbReference type="Proteomes" id="UP000009049">
    <property type="component" value="Chromosome"/>
</dbReference>
<reference evidence="2 3" key="1">
    <citation type="journal article" date="2009" name="J. Bacteriol.">
        <title>Complete genome sequence of Robiginitalea biformata HTCC2501.</title>
        <authorList>
            <person name="Oh H.M."/>
            <person name="Giovannoni S.J."/>
            <person name="Lee K."/>
            <person name="Ferriera S."/>
            <person name="Johnson J."/>
            <person name="Cho J.C."/>
        </authorList>
    </citation>
    <scope>NUCLEOTIDE SEQUENCE [LARGE SCALE GENOMIC DNA]</scope>
    <source>
        <strain evidence="3">ATCC BAA-864 / HTCC2501 / KCTC 12146</strain>
    </source>
</reference>
<dbReference type="HOGENOM" id="CLU_026821_0_0_10"/>
<dbReference type="PANTHER" id="PTHR11373:SF4">
    <property type="entry name" value="DEOXYNUCLEOSIDE TRIPHOSPHATE TRIPHOSPHOHYDROLASE SAMHD1"/>
    <property type="match status" value="1"/>
</dbReference>
<proteinExistence type="predicted"/>
<dbReference type="GO" id="GO:0006203">
    <property type="term" value="P:dGTP catabolic process"/>
    <property type="evidence" value="ECO:0007669"/>
    <property type="project" value="TreeGrafter"/>
</dbReference>
<dbReference type="InterPro" id="IPR045509">
    <property type="entry name" value="HD_assoc_2"/>
</dbReference>
<dbReference type="Gene3D" id="1.10.3210.10">
    <property type="entry name" value="Hypothetical protein af1432"/>
    <property type="match status" value="1"/>
</dbReference>
<dbReference type="InterPro" id="IPR050135">
    <property type="entry name" value="dGTPase-like"/>
</dbReference>
<protein>
    <submittedName>
        <fullName evidence="2">Phosphohydrolase</fullName>
    </submittedName>
</protein>
<dbReference type="InterPro" id="IPR006674">
    <property type="entry name" value="HD_domain"/>
</dbReference>